<feature type="domain" description="SCP" evidence="3">
    <location>
        <begin position="145"/>
        <end position="261"/>
    </location>
</feature>
<evidence type="ECO:0000256" key="1">
    <source>
        <dbReference type="SAM" id="MobiDB-lite"/>
    </source>
</evidence>
<keyword evidence="2" id="KW-0732">Signal</keyword>
<feature type="compositionally biased region" description="Polar residues" evidence="1">
    <location>
        <begin position="101"/>
        <end position="132"/>
    </location>
</feature>
<evidence type="ECO:0000259" key="3">
    <source>
        <dbReference type="Pfam" id="PF00188"/>
    </source>
</evidence>
<feature type="signal peptide" evidence="2">
    <location>
        <begin position="1"/>
        <end position="23"/>
    </location>
</feature>
<dbReference type="Proteomes" id="UP001519342">
    <property type="component" value="Unassembled WGS sequence"/>
</dbReference>
<feature type="compositionally biased region" description="Low complexity" evidence="1">
    <location>
        <begin position="80"/>
        <end position="98"/>
    </location>
</feature>
<feature type="chain" id="PRO_5046110689" evidence="2">
    <location>
        <begin position="24"/>
        <end position="263"/>
    </location>
</feature>
<organism evidence="4 5">
    <name type="scientific">Sedimentibacter acidaminivorans</name>
    <dbReference type="NCBI Taxonomy" id="913099"/>
    <lineage>
        <taxon>Bacteria</taxon>
        <taxon>Bacillati</taxon>
        <taxon>Bacillota</taxon>
        <taxon>Tissierellia</taxon>
        <taxon>Sedimentibacter</taxon>
    </lineage>
</organism>
<accession>A0ABS4GBQ3</accession>
<evidence type="ECO:0000256" key="2">
    <source>
        <dbReference type="SAM" id="SignalP"/>
    </source>
</evidence>
<reference evidence="4 5" key="1">
    <citation type="submission" date="2021-03" db="EMBL/GenBank/DDBJ databases">
        <title>Genomic Encyclopedia of Type Strains, Phase IV (KMG-IV): sequencing the most valuable type-strain genomes for metagenomic binning, comparative biology and taxonomic classification.</title>
        <authorList>
            <person name="Goeker M."/>
        </authorList>
    </citation>
    <scope>NUCLEOTIDE SEQUENCE [LARGE SCALE GENOMIC DNA]</scope>
    <source>
        <strain evidence="4 5">DSM 24004</strain>
    </source>
</reference>
<dbReference type="PANTHER" id="PTHR31157:SF1">
    <property type="entry name" value="SCP DOMAIN-CONTAINING PROTEIN"/>
    <property type="match status" value="1"/>
</dbReference>
<dbReference type="NCBIfam" id="TIGR02909">
    <property type="entry name" value="spore_YkwD"/>
    <property type="match status" value="1"/>
</dbReference>
<gene>
    <name evidence="4" type="ORF">J2Z76_000978</name>
</gene>
<name>A0ABS4GBQ3_9FIRM</name>
<dbReference type="EMBL" id="JAGGKS010000002">
    <property type="protein sequence ID" value="MBP1925121.1"/>
    <property type="molecule type" value="Genomic_DNA"/>
</dbReference>
<feature type="region of interest" description="Disordered" evidence="1">
    <location>
        <begin position="78"/>
        <end position="138"/>
    </location>
</feature>
<sequence length="263" mass="28323">MKKKILALTLAATLTLSSTSVFASTTTCTESNYDLNNLENYISNLDNEKTNITKMTVNGNTVDLNSIDWKSILNNKTTSPAETKQTAAKPAATQSTAEKPTATQSTVTKPSVTQTTSEKPAATQQAAPSNTEVSSSVSSYEQKVVELVNVERQKAGLSSLSLDTAISNVARMKSKDMATNNYFAHQSPTYGSAGDMLTKYGIKWSAWGENIASGQRTPQEVVTAWMNSPGHKANIMSTNFSKLGVGYAVNSNGTPYWTQMFTN</sequence>
<protein>
    <submittedName>
        <fullName evidence="4">YkwD family protein</fullName>
    </submittedName>
</protein>
<proteinExistence type="predicted"/>
<dbReference type="SUPFAM" id="SSF55797">
    <property type="entry name" value="PR-1-like"/>
    <property type="match status" value="1"/>
</dbReference>
<comment type="caution">
    <text evidence="4">The sequence shown here is derived from an EMBL/GenBank/DDBJ whole genome shotgun (WGS) entry which is preliminary data.</text>
</comment>
<dbReference type="Gene3D" id="3.40.33.10">
    <property type="entry name" value="CAP"/>
    <property type="match status" value="1"/>
</dbReference>
<dbReference type="InterPro" id="IPR014258">
    <property type="entry name" value="CAP_domain_YkwD-like"/>
</dbReference>
<evidence type="ECO:0000313" key="5">
    <source>
        <dbReference type="Proteomes" id="UP001519342"/>
    </source>
</evidence>
<dbReference type="RefSeq" id="WP_245210323.1">
    <property type="nucleotide sequence ID" value="NZ_JAGGKS010000002.1"/>
</dbReference>
<dbReference type="PANTHER" id="PTHR31157">
    <property type="entry name" value="SCP DOMAIN-CONTAINING PROTEIN"/>
    <property type="match status" value="1"/>
</dbReference>
<dbReference type="Pfam" id="PF00188">
    <property type="entry name" value="CAP"/>
    <property type="match status" value="1"/>
</dbReference>
<dbReference type="InterPro" id="IPR035940">
    <property type="entry name" value="CAP_sf"/>
</dbReference>
<keyword evidence="5" id="KW-1185">Reference proteome</keyword>
<dbReference type="CDD" id="cd05379">
    <property type="entry name" value="CAP_bacterial"/>
    <property type="match status" value="1"/>
</dbReference>
<evidence type="ECO:0000313" key="4">
    <source>
        <dbReference type="EMBL" id="MBP1925121.1"/>
    </source>
</evidence>
<dbReference type="InterPro" id="IPR014044">
    <property type="entry name" value="CAP_dom"/>
</dbReference>